<feature type="domain" description="Flavin reductase like" evidence="5">
    <location>
        <begin position="19"/>
        <end position="177"/>
    </location>
</feature>
<comment type="similarity">
    <text evidence="4">Belongs to the flavoredoxin family.</text>
</comment>
<name>A0AAV4LFF9_9BACL</name>
<dbReference type="RefSeq" id="WP_282199630.1">
    <property type="nucleotide sequence ID" value="NZ_BOQE01000001.1"/>
</dbReference>
<dbReference type="SUPFAM" id="SSF50475">
    <property type="entry name" value="FMN-binding split barrel"/>
    <property type="match status" value="1"/>
</dbReference>
<gene>
    <name evidence="6" type="ORF">DNHGIG_20960</name>
</gene>
<comment type="caution">
    <text evidence="6">The sequence shown here is derived from an EMBL/GenBank/DDBJ whole genome shotgun (WGS) entry which is preliminary data.</text>
</comment>
<evidence type="ECO:0000256" key="3">
    <source>
        <dbReference type="ARBA" id="ARBA00022643"/>
    </source>
</evidence>
<keyword evidence="7" id="KW-1185">Reference proteome</keyword>
<reference evidence="6" key="1">
    <citation type="journal article" date="2023" name="Int. J. Syst. Evol. Microbiol.">
        <title>Collibacillus ludicampi gen. nov., sp. nov., a new soil bacterium of the family Alicyclobacillaceae.</title>
        <authorList>
            <person name="Jojima T."/>
            <person name="Ioku Y."/>
            <person name="Fukuta Y."/>
            <person name="Shirasaka N."/>
            <person name="Matsumura Y."/>
            <person name="Mori M."/>
        </authorList>
    </citation>
    <scope>NUCLEOTIDE SEQUENCE</scope>
    <source>
        <strain evidence="6">TP075</strain>
    </source>
</reference>
<evidence type="ECO:0000259" key="5">
    <source>
        <dbReference type="SMART" id="SM00903"/>
    </source>
</evidence>
<comment type="cofactor">
    <cofactor evidence="1">
        <name>FMN</name>
        <dbReference type="ChEBI" id="CHEBI:58210"/>
    </cofactor>
</comment>
<organism evidence="6 7">
    <name type="scientific">Collibacillus ludicampi</name>
    <dbReference type="NCBI Taxonomy" id="2771369"/>
    <lineage>
        <taxon>Bacteria</taxon>
        <taxon>Bacillati</taxon>
        <taxon>Bacillota</taxon>
        <taxon>Bacilli</taxon>
        <taxon>Bacillales</taxon>
        <taxon>Alicyclobacillaceae</taxon>
        <taxon>Collibacillus</taxon>
    </lineage>
</organism>
<dbReference type="AlphaFoldDB" id="A0AAV4LFF9"/>
<accession>A0AAV4LFF9</accession>
<protein>
    <recommendedName>
        <fullName evidence="5">Flavin reductase like domain-containing protein</fullName>
    </recommendedName>
</protein>
<keyword evidence="2" id="KW-0285">Flavoprotein</keyword>
<dbReference type="EMBL" id="BOQE01000001">
    <property type="protein sequence ID" value="GIM46547.1"/>
    <property type="molecule type" value="Genomic_DNA"/>
</dbReference>
<evidence type="ECO:0000256" key="2">
    <source>
        <dbReference type="ARBA" id="ARBA00022630"/>
    </source>
</evidence>
<evidence type="ECO:0000256" key="4">
    <source>
        <dbReference type="ARBA" id="ARBA00038054"/>
    </source>
</evidence>
<dbReference type="SMART" id="SM00903">
    <property type="entry name" value="Flavin_Reduct"/>
    <property type="match status" value="1"/>
</dbReference>
<evidence type="ECO:0000313" key="7">
    <source>
        <dbReference type="Proteomes" id="UP001057291"/>
    </source>
</evidence>
<dbReference type="GO" id="GO:0010181">
    <property type="term" value="F:FMN binding"/>
    <property type="evidence" value="ECO:0007669"/>
    <property type="project" value="InterPro"/>
</dbReference>
<dbReference type="Gene3D" id="2.30.110.10">
    <property type="entry name" value="Electron Transport, Fmn-binding Protein, Chain A"/>
    <property type="match status" value="1"/>
</dbReference>
<dbReference type="InterPro" id="IPR012349">
    <property type="entry name" value="Split_barrel_FMN-bd"/>
</dbReference>
<dbReference type="GO" id="GO:0016646">
    <property type="term" value="F:oxidoreductase activity, acting on the CH-NH group of donors, NAD or NADP as acceptor"/>
    <property type="evidence" value="ECO:0007669"/>
    <property type="project" value="UniProtKB-ARBA"/>
</dbReference>
<dbReference type="InterPro" id="IPR002563">
    <property type="entry name" value="Flavin_Rdtase-like_dom"/>
</dbReference>
<sequence>MIIFPSEQTRQDNYKLLIGSVLPRPIAFVTSVGKTGIVNAAPFSFFNVIGTEPPLLMFSCMRKQGGIMKDTARNAVEKKEFIVHIVDEANVEKINYTSIDAPEDISEIELAGLTVIPGHIVDVPRIQECKIAMECRLHQHLTLGGHEDAPNADVIIGEVLCFHIADELLDSGRIDVDRLKPVGRLAGTRYTTIGQVFDYPRPTYHNREDFNHEKK</sequence>
<dbReference type="Proteomes" id="UP001057291">
    <property type="component" value="Unassembled WGS sequence"/>
</dbReference>
<proteinExistence type="inferred from homology"/>
<dbReference type="Pfam" id="PF01613">
    <property type="entry name" value="Flavin_Reduct"/>
    <property type="match status" value="1"/>
</dbReference>
<evidence type="ECO:0000313" key="6">
    <source>
        <dbReference type="EMBL" id="GIM46547.1"/>
    </source>
</evidence>
<dbReference type="PANTHER" id="PTHR33798">
    <property type="entry name" value="FLAVOPROTEIN OXYGENASE"/>
    <property type="match status" value="1"/>
</dbReference>
<dbReference type="PANTHER" id="PTHR33798:SF5">
    <property type="entry name" value="FLAVIN REDUCTASE LIKE DOMAIN-CONTAINING PROTEIN"/>
    <property type="match status" value="1"/>
</dbReference>
<evidence type="ECO:0000256" key="1">
    <source>
        <dbReference type="ARBA" id="ARBA00001917"/>
    </source>
</evidence>
<keyword evidence="3" id="KW-0288">FMN</keyword>